<reference evidence="1 2" key="1">
    <citation type="journal article" date="2018" name="Front. Plant Sci.">
        <title>Red Clover (Trifolium pratense) and Zigzag Clover (T. medium) - A Picture of Genomic Similarities and Differences.</title>
        <authorList>
            <person name="Dluhosova J."/>
            <person name="Istvanek J."/>
            <person name="Nedelnik J."/>
            <person name="Repkova J."/>
        </authorList>
    </citation>
    <scope>NUCLEOTIDE SEQUENCE [LARGE SCALE GENOMIC DNA]</scope>
    <source>
        <strain evidence="2">cv. 10/8</strain>
        <tissue evidence="1">Leaf</tissue>
    </source>
</reference>
<keyword evidence="2" id="KW-1185">Reference proteome</keyword>
<name>A0A392WBZ8_9FABA</name>
<dbReference type="EMBL" id="LXQA011437248">
    <property type="protein sequence ID" value="MCI97252.1"/>
    <property type="molecule type" value="Genomic_DNA"/>
</dbReference>
<evidence type="ECO:0000313" key="2">
    <source>
        <dbReference type="Proteomes" id="UP000265520"/>
    </source>
</evidence>
<dbReference type="Proteomes" id="UP000265520">
    <property type="component" value="Unassembled WGS sequence"/>
</dbReference>
<accession>A0A392WBZ8</accession>
<proteinExistence type="predicted"/>
<sequence length="25" mass="2839">MAMVAKQAWNFVSKPDTLVARIYKA</sequence>
<evidence type="ECO:0000313" key="1">
    <source>
        <dbReference type="EMBL" id="MCI97252.1"/>
    </source>
</evidence>
<comment type="caution">
    <text evidence="1">The sequence shown here is derived from an EMBL/GenBank/DDBJ whole genome shotgun (WGS) entry which is preliminary data.</text>
</comment>
<protein>
    <submittedName>
        <fullName evidence="1">Uncharacterized protein</fullName>
    </submittedName>
</protein>
<dbReference type="AlphaFoldDB" id="A0A392WBZ8"/>
<organism evidence="1 2">
    <name type="scientific">Trifolium medium</name>
    <dbReference type="NCBI Taxonomy" id="97028"/>
    <lineage>
        <taxon>Eukaryota</taxon>
        <taxon>Viridiplantae</taxon>
        <taxon>Streptophyta</taxon>
        <taxon>Embryophyta</taxon>
        <taxon>Tracheophyta</taxon>
        <taxon>Spermatophyta</taxon>
        <taxon>Magnoliopsida</taxon>
        <taxon>eudicotyledons</taxon>
        <taxon>Gunneridae</taxon>
        <taxon>Pentapetalae</taxon>
        <taxon>rosids</taxon>
        <taxon>fabids</taxon>
        <taxon>Fabales</taxon>
        <taxon>Fabaceae</taxon>
        <taxon>Papilionoideae</taxon>
        <taxon>50 kb inversion clade</taxon>
        <taxon>NPAAA clade</taxon>
        <taxon>Hologalegina</taxon>
        <taxon>IRL clade</taxon>
        <taxon>Trifolieae</taxon>
        <taxon>Trifolium</taxon>
    </lineage>
</organism>
<feature type="non-terminal residue" evidence="1">
    <location>
        <position position="25"/>
    </location>
</feature>